<dbReference type="InterPro" id="IPR023393">
    <property type="entry name" value="START-like_dom_sf"/>
</dbReference>
<name>A0A0J7K2M9_LASNI</name>
<evidence type="ECO:0000313" key="1">
    <source>
        <dbReference type="EMBL" id="KMQ84549.1"/>
    </source>
</evidence>
<protein>
    <submittedName>
        <fullName evidence="1">Polyketide cyclase</fullName>
    </submittedName>
</protein>
<sequence length="82" mass="9459">MNEPTKEARLAWKSWQGEGEDRFEVHHAWLIENLEGGRVRLLTQETQNGKAARDLAKQRPNPMIAGHQEWLEGLRDFALAHS</sequence>
<accession>A0A0J7K2M9</accession>
<dbReference type="EMBL" id="LBMM01016113">
    <property type="protein sequence ID" value="KMQ84549.1"/>
    <property type="molecule type" value="Genomic_DNA"/>
</dbReference>
<dbReference type="Gene3D" id="3.30.530.20">
    <property type="match status" value="1"/>
</dbReference>
<dbReference type="AlphaFoldDB" id="A0A0J7K2M9"/>
<dbReference type="OrthoDB" id="2586183at2759"/>
<organism evidence="1 2">
    <name type="scientific">Lasius niger</name>
    <name type="common">Black garden ant</name>
    <dbReference type="NCBI Taxonomy" id="67767"/>
    <lineage>
        <taxon>Eukaryota</taxon>
        <taxon>Metazoa</taxon>
        <taxon>Ecdysozoa</taxon>
        <taxon>Arthropoda</taxon>
        <taxon>Hexapoda</taxon>
        <taxon>Insecta</taxon>
        <taxon>Pterygota</taxon>
        <taxon>Neoptera</taxon>
        <taxon>Endopterygota</taxon>
        <taxon>Hymenoptera</taxon>
        <taxon>Apocrita</taxon>
        <taxon>Aculeata</taxon>
        <taxon>Formicoidea</taxon>
        <taxon>Formicidae</taxon>
        <taxon>Formicinae</taxon>
        <taxon>Lasius</taxon>
        <taxon>Lasius</taxon>
    </lineage>
</organism>
<keyword evidence="2" id="KW-1185">Reference proteome</keyword>
<evidence type="ECO:0000313" key="2">
    <source>
        <dbReference type="Proteomes" id="UP000036403"/>
    </source>
</evidence>
<dbReference type="Proteomes" id="UP000036403">
    <property type="component" value="Unassembled WGS sequence"/>
</dbReference>
<gene>
    <name evidence="1" type="ORF">RF55_17565</name>
</gene>
<proteinExistence type="predicted"/>
<comment type="caution">
    <text evidence="1">The sequence shown here is derived from an EMBL/GenBank/DDBJ whole genome shotgun (WGS) entry which is preliminary data.</text>
</comment>
<dbReference type="PaxDb" id="67767-A0A0J7K2M9"/>
<reference evidence="1 2" key="1">
    <citation type="submission" date="2015-04" db="EMBL/GenBank/DDBJ databases">
        <title>Lasius niger genome sequencing.</title>
        <authorList>
            <person name="Konorov E.A."/>
            <person name="Nikitin M.A."/>
            <person name="Kirill M.V."/>
            <person name="Chang P."/>
        </authorList>
    </citation>
    <scope>NUCLEOTIDE SEQUENCE [LARGE SCALE GENOMIC DNA]</scope>
    <source>
        <tissue evidence="1">Whole</tissue>
    </source>
</reference>